<keyword evidence="3 5" id="KW-1133">Transmembrane helix</keyword>
<keyword evidence="8" id="KW-1185">Reference proteome</keyword>
<comment type="caution">
    <text evidence="7">The sequence shown here is derived from an EMBL/GenBank/DDBJ whole genome shotgun (WGS) entry which is preliminary data.</text>
</comment>
<evidence type="ECO:0000256" key="1">
    <source>
        <dbReference type="ARBA" id="ARBA00004141"/>
    </source>
</evidence>
<name>A0ABP8YFW6_9MICO</name>
<evidence type="ECO:0000256" key="4">
    <source>
        <dbReference type="ARBA" id="ARBA00023136"/>
    </source>
</evidence>
<gene>
    <name evidence="7" type="ORF">GCM10025782_28210</name>
</gene>
<keyword evidence="4 5" id="KW-0472">Membrane</keyword>
<feature type="transmembrane region" description="Helical" evidence="5">
    <location>
        <begin position="324"/>
        <end position="348"/>
    </location>
</feature>
<feature type="transmembrane region" description="Helical" evidence="5">
    <location>
        <begin position="72"/>
        <end position="92"/>
    </location>
</feature>
<feature type="transmembrane region" description="Helical" evidence="5">
    <location>
        <begin position="294"/>
        <end position="312"/>
    </location>
</feature>
<accession>A0ABP8YFW6</accession>
<reference evidence="8" key="1">
    <citation type="journal article" date="2019" name="Int. J. Syst. Evol. Microbiol.">
        <title>The Global Catalogue of Microorganisms (GCM) 10K type strain sequencing project: providing services to taxonomists for standard genome sequencing and annotation.</title>
        <authorList>
            <consortium name="The Broad Institute Genomics Platform"/>
            <consortium name="The Broad Institute Genome Sequencing Center for Infectious Disease"/>
            <person name="Wu L."/>
            <person name="Ma J."/>
        </authorList>
    </citation>
    <scope>NUCLEOTIDE SEQUENCE [LARGE SCALE GENOMIC DNA]</scope>
    <source>
        <strain evidence="8">JCM 18961</strain>
    </source>
</reference>
<evidence type="ECO:0000256" key="5">
    <source>
        <dbReference type="SAM" id="Phobius"/>
    </source>
</evidence>
<keyword evidence="2 5" id="KW-0812">Transmembrane</keyword>
<dbReference type="PANTHER" id="PTHR37958">
    <property type="entry name" value="SODIUM-POTASSIUM/PROTON ANTIPORTER CHAA"/>
    <property type="match status" value="1"/>
</dbReference>
<feature type="transmembrane region" description="Helical" evidence="5">
    <location>
        <begin position="255"/>
        <end position="274"/>
    </location>
</feature>
<sequence>MTSNLVALARSRCCTGKPPQTVVADGLRGFAPGLGDCPMAARTTNPLLTWTTLAPPLALVALVLAWGRDLGALPVVVVAAALAAAVLAAVHHAEVVAHRVGEPFGSLVLAVAVTIIEVALIVTLMISGGKDSTSLARDTVFAAVMITCNGIVGLSLFVGARRYKLISFNAEGTGAALATVTTLAAMTLVVPTFTTGETGPEFTPSQLAFAAVISLILYGMFVSTQTVRHRDFFLPVGKQGEPLADEHANPPSDRATWSSLGLLLVSLVAVVGLAKVESPAIESAVAAAGFPQSFVGVVIALLVLLPETLAAVRAAQRNRIQISLNLALGSAMASIGLTIPAIAVAMVWLDGPLLLGLGPTQMVLLGLTVLVSVLTVVPGRATRLQGGVHLVLLAAFVFLAINP</sequence>
<feature type="domain" description="Sodium/calcium exchanger membrane region" evidence="6">
    <location>
        <begin position="75"/>
        <end position="226"/>
    </location>
</feature>
<dbReference type="PANTHER" id="PTHR37958:SF1">
    <property type="entry name" value="SODIUM-POTASSIUM_PROTON ANTIPORTER CHAA"/>
    <property type="match status" value="1"/>
</dbReference>
<protein>
    <submittedName>
        <fullName evidence="7">Ionic transporter y4hA</fullName>
    </submittedName>
</protein>
<feature type="transmembrane region" description="Helical" evidence="5">
    <location>
        <begin position="104"/>
        <end position="127"/>
    </location>
</feature>
<feature type="transmembrane region" description="Helical" evidence="5">
    <location>
        <begin position="205"/>
        <end position="223"/>
    </location>
</feature>
<proteinExistence type="predicted"/>
<evidence type="ECO:0000256" key="2">
    <source>
        <dbReference type="ARBA" id="ARBA00022692"/>
    </source>
</evidence>
<comment type="subcellular location">
    <subcellularLocation>
        <location evidence="1">Membrane</location>
        <topology evidence="1">Multi-pass membrane protein</topology>
    </subcellularLocation>
</comment>
<dbReference type="Proteomes" id="UP001500556">
    <property type="component" value="Unassembled WGS sequence"/>
</dbReference>
<feature type="transmembrane region" description="Helical" evidence="5">
    <location>
        <begin position="172"/>
        <end position="193"/>
    </location>
</feature>
<dbReference type="InterPro" id="IPR052946">
    <property type="entry name" value="Alkaline_pH_Ca-Antiporter"/>
</dbReference>
<feature type="domain" description="Sodium/calcium exchanger membrane region" evidence="6">
    <location>
        <begin position="259"/>
        <end position="401"/>
    </location>
</feature>
<evidence type="ECO:0000259" key="6">
    <source>
        <dbReference type="Pfam" id="PF01699"/>
    </source>
</evidence>
<feature type="transmembrane region" description="Helical" evidence="5">
    <location>
        <begin position="384"/>
        <end position="401"/>
    </location>
</feature>
<evidence type="ECO:0000256" key="3">
    <source>
        <dbReference type="ARBA" id="ARBA00022989"/>
    </source>
</evidence>
<dbReference type="Pfam" id="PF01699">
    <property type="entry name" value="Na_Ca_ex"/>
    <property type="match status" value="2"/>
</dbReference>
<dbReference type="InterPro" id="IPR004837">
    <property type="entry name" value="NaCa_Exmemb"/>
</dbReference>
<feature type="transmembrane region" description="Helical" evidence="5">
    <location>
        <begin position="47"/>
        <end position="66"/>
    </location>
</feature>
<feature type="transmembrane region" description="Helical" evidence="5">
    <location>
        <begin position="354"/>
        <end position="377"/>
    </location>
</feature>
<dbReference type="EMBL" id="BAABLO010000011">
    <property type="protein sequence ID" value="GAA4727852.1"/>
    <property type="molecule type" value="Genomic_DNA"/>
</dbReference>
<evidence type="ECO:0000313" key="7">
    <source>
        <dbReference type="EMBL" id="GAA4727852.1"/>
    </source>
</evidence>
<feature type="transmembrane region" description="Helical" evidence="5">
    <location>
        <begin position="139"/>
        <end position="160"/>
    </location>
</feature>
<evidence type="ECO:0000313" key="8">
    <source>
        <dbReference type="Proteomes" id="UP001500556"/>
    </source>
</evidence>
<organism evidence="7 8">
    <name type="scientific">Pedococcus ginsenosidimutans</name>
    <dbReference type="NCBI Taxonomy" id="490570"/>
    <lineage>
        <taxon>Bacteria</taxon>
        <taxon>Bacillati</taxon>
        <taxon>Actinomycetota</taxon>
        <taxon>Actinomycetes</taxon>
        <taxon>Micrococcales</taxon>
        <taxon>Intrasporangiaceae</taxon>
        <taxon>Pedococcus</taxon>
    </lineage>
</organism>